<reference evidence="5" key="1">
    <citation type="journal article" date="2023" name="Front. Microbiol.">
        <title>Genomic-based phylogenetic and metabolic analyses of the genus Natronomonas, and description of Natronomonas aquatica sp. nov.</title>
        <authorList>
            <person name="Garcia-Roldan A."/>
            <person name="Duran-Viseras A."/>
            <person name="de la Haba R.R."/>
            <person name="Corral P."/>
            <person name="Sanchez-Porro C."/>
            <person name="Ventosa A."/>
        </authorList>
    </citation>
    <scope>NUCLEOTIDE SEQUENCE</scope>
    <source>
        <strain evidence="5">F2-12</strain>
    </source>
</reference>
<accession>A0A9R1CU31</accession>
<dbReference type="RefSeq" id="WP_256029832.1">
    <property type="nucleotide sequence ID" value="NZ_JAHLKM010000012.1"/>
</dbReference>
<gene>
    <name evidence="5" type="ORF">KM295_10000</name>
</gene>
<dbReference type="InterPro" id="IPR007050">
    <property type="entry name" value="HTH_bacterioopsin"/>
</dbReference>
<organism evidence="5 6">
    <name type="scientific">Natronomonas aquatica</name>
    <dbReference type="NCBI Taxonomy" id="2841590"/>
    <lineage>
        <taxon>Archaea</taxon>
        <taxon>Methanobacteriati</taxon>
        <taxon>Methanobacteriota</taxon>
        <taxon>Stenosarchaea group</taxon>
        <taxon>Halobacteria</taxon>
        <taxon>Halobacteriales</taxon>
        <taxon>Natronomonadaceae</taxon>
        <taxon>Natronomonas</taxon>
    </lineage>
</organism>
<evidence type="ECO:0000259" key="3">
    <source>
        <dbReference type="Pfam" id="PF04967"/>
    </source>
</evidence>
<keyword evidence="1" id="KW-0805">Transcription regulation</keyword>
<evidence type="ECO:0000256" key="1">
    <source>
        <dbReference type="ARBA" id="ARBA00023015"/>
    </source>
</evidence>
<evidence type="ECO:0000256" key="2">
    <source>
        <dbReference type="ARBA" id="ARBA00023163"/>
    </source>
</evidence>
<dbReference type="PANTHER" id="PTHR34236">
    <property type="entry name" value="DIMETHYL SULFOXIDE REDUCTASE TRANSCRIPTIONAL ACTIVATOR"/>
    <property type="match status" value="1"/>
</dbReference>
<dbReference type="PANTHER" id="PTHR34236:SF1">
    <property type="entry name" value="DIMETHYL SULFOXIDE REDUCTASE TRANSCRIPTIONAL ACTIVATOR"/>
    <property type="match status" value="1"/>
</dbReference>
<dbReference type="EMBL" id="JAHLKM010000012">
    <property type="protein sequence ID" value="MCQ4333807.1"/>
    <property type="molecule type" value="Genomic_DNA"/>
</dbReference>
<feature type="domain" description="Bacterioopsin transcriptional activator GAF and HTH associated" evidence="4">
    <location>
        <begin position="6"/>
        <end position="140"/>
    </location>
</feature>
<dbReference type="Pfam" id="PF04967">
    <property type="entry name" value="HTH_10"/>
    <property type="match status" value="1"/>
</dbReference>
<evidence type="ECO:0000259" key="4">
    <source>
        <dbReference type="Pfam" id="PF15915"/>
    </source>
</evidence>
<protein>
    <submittedName>
        <fullName evidence="5">Helix-turn-helix domain-containing protein</fullName>
    </submittedName>
</protein>
<dbReference type="Proteomes" id="UP001139494">
    <property type="component" value="Unassembled WGS sequence"/>
</dbReference>
<evidence type="ECO:0000313" key="5">
    <source>
        <dbReference type="EMBL" id="MCQ4333807.1"/>
    </source>
</evidence>
<dbReference type="AlphaFoldDB" id="A0A9R1CU31"/>
<keyword evidence="6" id="KW-1185">Reference proteome</keyword>
<keyword evidence="2" id="KW-0804">Transcription</keyword>
<proteinExistence type="predicted"/>
<sequence>MSVIIELTLPSDAFELGRILRVEASTQLRLETLVPLGGRPTPFIRLKDDGRESFEGTVREHSSVQNIQLVSSHDDEMLYAFEWDPSEGSLFRKLLDMDVAVLGATGTTEAWELELRFPNHKTLSEFQEYYVDRGIQVTILRIYNPTKPDAGPWFGLTTPQRETLTQAVEAGYYSLPREVSTKELAAEFDISDQAVTERLRRGITTLVTNTLLTAETEP</sequence>
<name>A0A9R1CU31_9EURY</name>
<dbReference type="Pfam" id="PF15915">
    <property type="entry name" value="BAT"/>
    <property type="match status" value="1"/>
</dbReference>
<evidence type="ECO:0000313" key="6">
    <source>
        <dbReference type="Proteomes" id="UP001139494"/>
    </source>
</evidence>
<feature type="domain" description="HTH bat-type" evidence="3">
    <location>
        <begin position="156"/>
        <end position="207"/>
    </location>
</feature>
<dbReference type="InterPro" id="IPR031803">
    <property type="entry name" value="BAT_GAF/HTH-assoc"/>
</dbReference>
<comment type="caution">
    <text evidence="5">The sequence shown here is derived from an EMBL/GenBank/DDBJ whole genome shotgun (WGS) entry which is preliminary data.</text>
</comment>